<dbReference type="PANTHER" id="PTHR30319:SF1">
    <property type="entry name" value="TRANSCRIPTIONAL REPRESSOR PAAX"/>
    <property type="match status" value="1"/>
</dbReference>
<dbReference type="InterPro" id="IPR036388">
    <property type="entry name" value="WH-like_DNA-bd_sf"/>
</dbReference>
<feature type="domain" description="Transcriptional repressor PaaX-like N-terminal" evidence="1">
    <location>
        <begin position="19"/>
        <end position="87"/>
    </location>
</feature>
<evidence type="ECO:0000259" key="1">
    <source>
        <dbReference type="Pfam" id="PF07848"/>
    </source>
</evidence>
<dbReference type="NCBIfam" id="TIGR02277">
    <property type="entry name" value="PaaX_trns_reg"/>
    <property type="match status" value="1"/>
</dbReference>
<dbReference type="Gene3D" id="1.20.58.1460">
    <property type="match status" value="1"/>
</dbReference>
<dbReference type="Gene3D" id="1.10.10.10">
    <property type="entry name" value="Winged helix-like DNA-binding domain superfamily/Winged helix DNA-binding domain"/>
    <property type="match status" value="1"/>
</dbReference>
<gene>
    <name evidence="4" type="ORF">EV699_10877</name>
</gene>
<organism evidence="4 5">
    <name type="scientific">Plasticicumulans lactativorans</name>
    <dbReference type="NCBI Taxonomy" id="1133106"/>
    <lineage>
        <taxon>Bacteria</taxon>
        <taxon>Pseudomonadati</taxon>
        <taxon>Pseudomonadota</taxon>
        <taxon>Gammaproteobacteria</taxon>
        <taxon>Candidatus Competibacteraceae</taxon>
        <taxon>Plasticicumulans</taxon>
    </lineage>
</organism>
<reference evidence="4 5" key="1">
    <citation type="submission" date="2019-03" db="EMBL/GenBank/DDBJ databases">
        <title>Genomic Encyclopedia of Type Strains, Phase IV (KMG-IV): sequencing the most valuable type-strain genomes for metagenomic binning, comparative biology and taxonomic classification.</title>
        <authorList>
            <person name="Goeker M."/>
        </authorList>
    </citation>
    <scope>NUCLEOTIDE SEQUENCE [LARGE SCALE GENOMIC DNA]</scope>
    <source>
        <strain evidence="4 5">DSM 25287</strain>
    </source>
</reference>
<dbReference type="InterPro" id="IPR036390">
    <property type="entry name" value="WH_DNA-bd_sf"/>
</dbReference>
<accession>A0A4R2LB12</accession>
<protein>
    <submittedName>
        <fullName evidence="4">PaaX family transcriptional regulator</fullName>
    </submittedName>
</protein>
<proteinExistence type="predicted"/>
<dbReference type="OrthoDB" id="2270427at2"/>
<evidence type="ECO:0000259" key="2">
    <source>
        <dbReference type="Pfam" id="PF08223"/>
    </source>
</evidence>
<dbReference type="InterPro" id="IPR013225">
    <property type="entry name" value="PaaX_C"/>
</dbReference>
<comment type="caution">
    <text evidence="4">The sequence shown here is derived from an EMBL/GenBank/DDBJ whole genome shotgun (WGS) entry which is preliminary data.</text>
</comment>
<dbReference type="InterPro" id="IPR048846">
    <property type="entry name" value="PaaX-like_central"/>
</dbReference>
<dbReference type="Pfam" id="PF20803">
    <property type="entry name" value="PaaX_M"/>
    <property type="match status" value="1"/>
</dbReference>
<dbReference type="EMBL" id="SLWY01000008">
    <property type="protein sequence ID" value="TCO81446.1"/>
    <property type="molecule type" value="Genomic_DNA"/>
</dbReference>
<dbReference type="AlphaFoldDB" id="A0A4R2LB12"/>
<dbReference type="SUPFAM" id="SSF46785">
    <property type="entry name" value="Winged helix' DNA-binding domain"/>
    <property type="match status" value="1"/>
</dbReference>
<dbReference type="InterPro" id="IPR012906">
    <property type="entry name" value="PaaX-like_N"/>
</dbReference>
<dbReference type="Gene3D" id="3.30.70.2650">
    <property type="match status" value="1"/>
</dbReference>
<sequence length="306" mass="34719">MPELIPRLIENFRENKPVRAGSLIITIFGDAIAPHGGTVWLGSLIKLFEAFGLNQRLVRTSVFRLSQEGWLSAEQVGRRSYYSLTQSGRRRFESAFRRIYSAPATQWNGEWCLVFAGHSALGATEREKLRRELTWQGFGMLAPGVLGHPAMDATDILATLQEHAVQDKVVVMRAHGMTELGGLPLHELVAECWHLDELSQAYRDFLDRYRPILRQLQGVEALEPLDCLLVRTLLIHDYRRVLLRDPQLPDELLPADWAGTAARLLCRNLYRLTQEPAERYLLANLETADGPLPEAAPYFYNRFGGL</sequence>
<dbReference type="GO" id="GO:0006351">
    <property type="term" value="P:DNA-templated transcription"/>
    <property type="evidence" value="ECO:0007669"/>
    <property type="project" value="InterPro"/>
</dbReference>
<dbReference type="InterPro" id="IPR011965">
    <property type="entry name" value="PaaX_trns_reg"/>
</dbReference>
<feature type="domain" description="Transcriptional repressor PaaX-like C-terminal" evidence="2">
    <location>
        <begin position="193"/>
        <end position="281"/>
    </location>
</feature>
<feature type="domain" description="Transcriptional repressor PaaX-like central Cas2-like" evidence="3">
    <location>
        <begin position="105"/>
        <end position="175"/>
    </location>
</feature>
<dbReference type="Proteomes" id="UP000295765">
    <property type="component" value="Unassembled WGS sequence"/>
</dbReference>
<evidence type="ECO:0000313" key="4">
    <source>
        <dbReference type="EMBL" id="TCO81446.1"/>
    </source>
</evidence>
<dbReference type="Pfam" id="PF08223">
    <property type="entry name" value="PaaX_C"/>
    <property type="match status" value="1"/>
</dbReference>
<name>A0A4R2LB12_9GAMM</name>
<evidence type="ECO:0000313" key="5">
    <source>
        <dbReference type="Proteomes" id="UP000295765"/>
    </source>
</evidence>
<dbReference type="PIRSF" id="PIRSF020623">
    <property type="entry name" value="PaaX"/>
    <property type="match status" value="1"/>
</dbReference>
<evidence type="ECO:0000259" key="3">
    <source>
        <dbReference type="Pfam" id="PF20803"/>
    </source>
</evidence>
<dbReference type="Pfam" id="PF07848">
    <property type="entry name" value="PaaX"/>
    <property type="match status" value="1"/>
</dbReference>
<dbReference type="RefSeq" id="WP_132541330.1">
    <property type="nucleotide sequence ID" value="NZ_SLWY01000008.1"/>
</dbReference>
<keyword evidence="5" id="KW-1185">Reference proteome</keyword>
<dbReference type="PANTHER" id="PTHR30319">
    <property type="entry name" value="PHENYLACETIC ACID REGULATOR-RELATED TRANSCRIPTIONAL REPRESSOR"/>
    <property type="match status" value="1"/>
</dbReference>